<evidence type="ECO:0000259" key="8">
    <source>
        <dbReference type="Pfam" id="PF10502"/>
    </source>
</evidence>
<feature type="active site" evidence="6">
    <location>
        <position position="185"/>
    </location>
</feature>
<comment type="caution">
    <text evidence="9">The sequence shown here is derived from an EMBL/GenBank/DDBJ whole genome shotgun (WGS) entry which is preliminary data.</text>
</comment>
<sequence length="407" mass="47012">MGILELVKSQKKASQRLSSYLWLLMLIGVSIAVIRGLVWIGVLFGAVLLSVYLWKKTKRKEHTALVGRLFSAIRYFYAIVTVFMVGICMRLFFFEVYAIPSSSMEATLVPGDKIVVNKLAYGPVLPRSPLEVPWVNLFFYLTMDSITESDRNWWGYRRLAGFTDISEGDVLVFTKGAMNETPFIKRCVAGPGRELVVINAIPDHFTGDEIHGTLVPMDIWTHDVSATMHRLDSIGINSRRSAFLGARKSNAALQARLPTNAIERVRSWGVIDSLNVKPEAQELRSRYLRAIDSTWTIYNFGPLRVPYSGMKLKLNDKLFYTYKGVIRKFEGVDLQYMDNRFFVNGQEIFEYEFKEDYYFMMGDNREDSNDSRYSQFVPERNILGRADRILFSNDWRGVNWRRLWLKL</sequence>
<keyword evidence="7" id="KW-1133">Transmembrane helix</keyword>
<comment type="subcellular location">
    <subcellularLocation>
        <location evidence="7">Membrane</location>
        <topology evidence="7">Single-pass type II membrane protein</topology>
    </subcellularLocation>
</comment>
<dbReference type="InterPro" id="IPR000223">
    <property type="entry name" value="Pept_S26A_signal_pept_1"/>
</dbReference>
<feature type="active site" evidence="6">
    <location>
        <position position="103"/>
    </location>
</feature>
<evidence type="ECO:0000256" key="5">
    <source>
        <dbReference type="ARBA" id="ARBA00022801"/>
    </source>
</evidence>
<dbReference type="PANTHER" id="PTHR43390">
    <property type="entry name" value="SIGNAL PEPTIDASE I"/>
    <property type="match status" value="1"/>
</dbReference>
<dbReference type="GO" id="GO:0009003">
    <property type="term" value="F:signal peptidase activity"/>
    <property type="evidence" value="ECO:0007669"/>
    <property type="project" value="UniProtKB-EC"/>
</dbReference>
<dbReference type="GO" id="GO:0004252">
    <property type="term" value="F:serine-type endopeptidase activity"/>
    <property type="evidence" value="ECO:0007669"/>
    <property type="project" value="InterPro"/>
</dbReference>
<keyword evidence="5 7" id="KW-0378">Hydrolase</keyword>
<dbReference type="SUPFAM" id="SSF51306">
    <property type="entry name" value="LexA/Signal peptidase"/>
    <property type="match status" value="1"/>
</dbReference>
<feature type="transmembrane region" description="Helical" evidence="7">
    <location>
        <begin position="20"/>
        <end position="53"/>
    </location>
</feature>
<dbReference type="GO" id="GO:0006465">
    <property type="term" value="P:signal peptide processing"/>
    <property type="evidence" value="ECO:0007669"/>
    <property type="project" value="InterPro"/>
</dbReference>
<evidence type="ECO:0000256" key="2">
    <source>
        <dbReference type="ARBA" id="ARBA00009370"/>
    </source>
</evidence>
<dbReference type="Pfam" id="PF10502">
    <property type="entry name" value="Peptidase_S26"/>
    <property type="match status" value="2"/>
</dbReference>
<evidence type="ECO:0000313" key="9">
    <source>
        <dbReference type="EMBL" id="RED94938.1"/>
    </source>
</evidence>
<proteinExistence type="inferred from homology"/>
<dbReference type="AlphaFoldDB" id="A0A3D9L113"/>
<evidence type="ECO:0000256" key="4">
    <source>
        <dbReference type="ARBA" id="ARBA00019232"/>
    </source>
</evidence>
<evidence type="ECO:0000256" key="3">
    <source>
        <dbReference type="ARBA" id="ARBA00013208"/>
    </source>
</evidence>
<name>A0A3D9L113_MARFU</name>
<feature type="transmembrane region" description="Helical" evidence="7">
    <location>
        <begin position="74"/>
        <end position="94"/>
    </location>
</feature>
<evidence type="ECO:0000256" key="7">
    <source>
        <dbReference type="RuleBase" id="RU362042"/>
    </source>
</evidence>
<keyword evidence="10" id="KW-1185">Reference proteome</keyword>
<gene>
    <name evidence="9" type="ORF">C7460_11950</name>
</gene>
<dbReference type="NCBIfam" id="TIGR02227">
    <property type="entry name" value="sigpep_I_bact"/>
    <property type="match status" value="1"/>
</dbReference>
<evidence type="ECO:0000256" key="1">
    <source>
        <dbReference type="ARBA" id="ARBA00000677"/>
    </source>
</evidence>
<dbReference type="GO" id="GO:0016020">
    <property type="term" value="C:membrane"/>
    <property type="evidence" value="ECO:0007669"/>
    <property type="project" value="UniProtKB-SubCell"/>
</dbReference>
<dbReference type="InterPro" id="IPR036286">
    <property type="entry name" value="LexA/Signal_pep-like_sf"/>
</dbReference>
<dbReference type="PROSITE" id="PS00761">
    <property type="entry name" value="SPASE_I_3"/>
    <property type="match status" value="1"/>
</dbReference>
<dbReference type="EC" id="3.4.21.89" evidence="3 7"/>
<dbReference type="InterPro" id="IPR019533">
    <property type="entry name" value="Peptidase_S26"/>
</dbReference>
<dbReference type="CDD" id="cd06530">
    <property type="entry name" value="S26_SPase_I"/>
    <property type="match status" value="2"/>
</dbReference>
<dbReference type="PANTHER" id="PTHR43390:SF1">
    <property type="entry name" value="CHLOROPLAST PROCESSING PEPTIDASE"/>
    <property type="match status" value="1"/>
</dbReference>
<comment type="catalytic activity">
    <reaction evidence="1 7">
        <text>Cleavage of hydrophobic, N-terminal signal or leader sequences from secreted and periplasmic proteins.</text>
        <dbReference type="EC" id="3.4.21.89"/>
    </reaction>
</comment>
<keyword evidence="7" id="KW-0812">Transmembrane</keyword>
<organism evidence="9 10">
    <name type="scientific">Marinoscillum furvescens DSM 4134</name>
    <dbReference type="NCBI Taxonomy" id="1122208"/>
    <lineage>
        <taxon>Bacteria</taxon>
        <taxon>Pseudomonadati</taxon>
        <taxon>Bacteroidota</taxon>
        <taxon>Cytophagia</taxon>
        <taxon>Cytophagales</taxon>
        <taxon>Reichenbachiellaceae</taxon>
        <taxon>Marinoscillum</taxon>
    </lineage>
</organism>
<dbReference type="OrthoDB" id="9802919at2"/>
<accession>A0A3D9L113</accession>
<comment type="similarity">
    <text evidence="2 7">Belongs to the peptidase S26 family.</text>
</comment>
<keyword evidence="7" id="KW-0645">Protease</keyword>
<dbReference type="Proteomes" id="UP000256779">
    <property type="component" value="Unassembled WGS sequence"/>
</dbReference>
<dbReference type="EMBL" id="QREG01000019">
    <property type="protein sequence ID" value="RED94938.1"/>
    <property type="molecule type" value="Genomic_DNA"/>
</dbReference>
<feature type="domain" description="Peptidase S26" evidence="8">
    <location>
        <begin position="353"/>
        <end position="389"/>
    </location>
</feature>
<evidence type="ECO:0000313" key="10">
    <source>
        <dbReference type="Proteomes" id="UP000256779"/>
    </source>
</evidence>
<protein>
    <recommendedName>
        <fullName evidence="4 7">Signal peptidase I</fullName>
        <ecNumber evidence="3 7">3.4.21.89</ecNumber>
    </recommendedName>
</protein>
<keyword evidence="7" id="KW-0472">Membrane</keyword>
<dbReference type="PRINTS" id="PR00727">
    <property type="entry name" value="LEADERPTASE"/>
</dbReference>
<evidence type="ECO:0000256" key="6">
    <source>
        <dbReference type="PIRSR" id="PIRSR600223-1"/>
    </source>
</evidence>
<dbReference type="Gene3D" id="2.10.109.10">
    <property type="entry name" value="Umud Fragment, subunit A"/>
    <property type="match status" value="1"/>
</dbReference>
<dbReference type="InterPro" id="IPR019758">
    <property type="entry name" value="Pept_S26A_signal_pept_1_CS"/>
</dbReference>
<feature type="domain" description="Peptidase S26" evidence="8">
    <location>
        <begin position="73"/>
        <end position="195"/>
    </location>
</feature>
<reference evidence="9 10" key="1">
    <citation type="submission" date="2018-07" db="EMBL/GenBank/DDBJ databases">
        <title>Genomic Encyclopedia of Type Strains, Phase IV (KMG-IV): sequencing the most valuable type-strain genomes for metagenomic binning, comparative biology and taxonomic classification.</title>
        <authorList>
            <person name="Goeker M."/>
        </authorList>
    </citation>
    <scope>NUCLEOTIDE SEQUENCE [LARGE SCALE GENOMIC DNA]</scope>
    <source>
        <strain evidence="9 10">DSM 4134</strain>
    </source>
</reference>
<comment type="caution">
    <text evidence="7">Lacks conserved residue(s) required for the propagation of feature annotation.</text>
</comment>
<dbReference type="RefSeq" id="WP_115869442.1">
    <property type="nucleotide sequence ID" value="NZ_QREG01000019.1"/>
</dbReference>